<evidence type="ECO:0000256" key="1">
    <source>
        <dbReference type="ARBA" id="ARBA00022448"/>
    </source>
</evidence>
<keyword evidence="3" id="KW-0853">WD repeat</keyword>
<dbReference type="PANTHER" id="PTHR12616">
    <property type="entry name" value="VACUOLAR PROTEIN SORTING VPS41"/>
    <property type="match status" value="1"/>
</dbReference>
<dbReference type="OrthoDB" id="244107at2759"/>
<feature type="domain" description="Vps41 beta-propeller" evidence="5">
    <location>
        <begin position="14"/>
        <end position="328"/>
    </location>
</feature>
<dbReference type="AlphaFoldDB" id="A0A0W4ZV44"/>
<feature type="repeat" description="WD" evidence="3">
    <location>
        <begin position="64"/>
        <end position="105"/>
    </location>
</feature>
<dbReference type="EMBL" id="LFWA01000002">
    <property type="protein sequence ID" value="KTW32237.1"/>
    <property type="molecule type" value="Genomic_DNA"/>
</dbReference>
<evidence type="ECO:0000256" key="3">
    <source>
        <dbReference type="PROSITE-ProRule" id="PRU00221"/>
    </source>
</evidence>
<dbReference type="GO" id="GO:0005770">
    <property type="term" value="C:late endosome"/>
    <property type="evidence" value="ECO:0007669"/>
    <property type="project" value="TreeGrafter"/>
</dbReference>
<name>A0A0W4ZV44_PNEJ7</name>
<dbReference type="Pfam" id="PF23556">
    <property type="entry name" value="TPR_Vps41"/>
    <property type="match status" value="1"/>
</dbReference>
<dbReference type="GeneID" id="28938850"/>
<dbReference type="InterPro" id="IPR045111">
    <property type="entry name" value="Vps41/Vps8"/>
</dbReference>
<dbReference type="Pfam" id="PF23411">
    <property type="entry name" value="Beta-prop_Vps41"/>
    <property type="match status" value="1"/>
</dbReference>
<keyword evidence="7" id="KW-1185">Reference proteome</keyword>
<dbReference type="GO" id="GO:0006623">
    <property type="term" value="P:protein targeting to vacuole"/>
    <property type="evidence" value="ECO:0007669"/>
    <property type="project" value="InterPro"/>
</dbReference>
<evidence type="ECO:0000256" key="4">
    <source>
        <dbReference type="PROSITE-ProRule" id="PRU01006"/>
    </source>
</evidence>
<dbReference type="SUPFAM" id="SSF50978">
    <property type="entry name" value="WD40 repeat-like"/>
    <property type="match status" value="1"/>
</dbReference>
<dbReference type="GO" id="GO:0030897">
    <property type="term" value="C:HOPS complex"/>
    <property type="evidence" value="ECO:0007669"/>
    <property type="project" value="TreeGrafter"/>
</dbReference>
<dbReference type="Gene3D" id="2.130.10.10">
    <property type="entry name" value="YVTN repeat-like/Quinoprotein amine dehydrogenase"/>
    <property type="match status" value="1"/>
</dbReference>
<dbReference type="GO" id="GO:0009267">
    <property type="term" value="P:cellular response to starvation"/>
    <property type="evidence" value="ECO:0007669"/>
    <property type="project" value="TreeGrafter"/>
</dbReference>
<dbReference type="InterPro" id="IPR000547">
    <property type="entry name" value="Clathrin_H-chain/VPS_repeat"/>
</dbReference>
<dbReference type="GO" id="GO:0034058">
    <property type="term" value="P:endosomal vesicle fusion"/>
    <property type="evidence" value="ECO:0007669"/>
    <property type="project" value="TreeGrafter"/>
</dbReference>
<comment type="caution">
    <text evidence="6">The sequence shown here is derived from an EMBL/GenBank/DDBJ whole genome shotgun (WGS) entry which is preliminary data.</text>
</comment>
<feature type="repeat" description="CHCR" evidence="4">
    <location>
        <begin position="563"/>
        <end position="708"/>
    </location>
</feature>
<dbReference type="PROSITE" id="PS50236">
    <property type="entry name" value="CHCR"/>
    <property type="match status" value="1"/>
</dbReference>
<dbReference type="RefSeq" id="XP_018230929.1">
    <property type="nucleotide sequence ID" value="XM_018372595.1"/>
</dbReference>
<dbReference type="Gene3D" id="1.25.40.10">
    <property type="entry name" value="Tetratricopeptide repeat domain"/>
    <property type="match status" value="1"/>
</dbReference>
<dbReference type="InterPro" id="IPR011990">
    <property type="entry name" value="TPR-like_helical_dom_sf"/>
</dbReference>
<dbReference type="SMART" id="SM00320">
    <property type="entry name" value="WD40"/>
    <property type="match status" value="1"/>
</dbReference>
<accession>A0A0W4ZV44</accession>
<sequence>MNDFIDKVDNEPYLKYTRISGVASEIFSKEFISTFEISSNILVLGSHNGYLYIININNDELSQHHIHSASISDLSIDDSGEYIATASIDGSVALYTRSNNNITLYNYRRPVKSVAIDPNYSQNFRIISGWLGNKDTVLHYGEGPIYEIQWYGNMIAWANDMGVKIYSTLFSQRISFIQKIPDSPRPDLFRCRLVWSSFDNLLIGWANYVTVVTIKSPDFNHRLPYSEISLIIKLDYIVSGIAKFEDKLLVLAFISDINSLIDTEITTRPAVECPELRLINSKNEEISGEALNLQEYSKFQANDFNLRLCPKKKSIYVIGPNDGIIAKERELKDHLLWLIKHKYYEKAINIVEKLQEPIEGITLKNINLLYLEYLAKNDEYDKISSISQSIFGHDVDLWEKWILNFIENGHLQSITPYIPTNSPQLSSFVYETIISYYLVSNQELLFDILKNWPFEIYNIDNIISVIKDRWEQKGEKILMECLADLLRFSYYRICLTFYRYIKKGSPKDALYFYLHLKSPKTINLIKQYRLFDNIQDNILLLFQLDTFSNKIEDFSEKTLNDKVIEFLAQYSHLIHVHKVIDQLEGYHMLQYRYLRAIFLYNNYFAPNFGDLQVELYAEYDRNTLMEFLRTSYTYSLEKAYKVCELRDYIPEQVFILGRMGNNKKALILIIEKLNDVDQAIEFAKIQKDDDLWEDLIIYSLNNPIFICRLLENAGSAIDPIKFIKRIPEGLVIPCFKESLSKILKEYELQTTLVNSAYKINSMEVSSLYKDFLRNQKRGILINGIIIFFCRHLYHIDCILEKNQALSAVNVFKENNISVGIRNTTAPIIQTYLKECPLCYK</sequence>
<gene>
    <name evidence="6" type="ORF">T551_00328</name>
</gene>
<dbReference type="PROSITE" id="PS50082">
    <property type="entry name" value="WD_REPEATS_2"/>
    <property type="match status" value="1"/>
</dbReference>
<evidence type="ECO:0000256" key="2">
    <source>
        <dbReference type="ARBA" id="ARBA00022927"/>
    </source>
</evidence>
<evidence type="ECO:0000313" key="6">
    <source>
        <dbReference type="EMBL" id="KTW32237.1"/>
    </source>
</evidence>
<dbReference type="SMART" id="SM00299">
    <property type="entry name" value="CLH"/>
    <property type="match status" value="1"/>
</dbReference>
<dbReference type="GO" id="GO:0016236">
    <property type="term" value="P:macroautophagy"/>
    <property type="evidence" value="ECO:0007669"/>
    <property type="project" value="TreeGrafter"/>
</dbReference>
<dbReference type="eggNOG" id="KOG2066">
    <property type="taxonomic scope" value="Eukaryota"/>
</dbReference>
<dbReference type="InterPro" id="IPR001680">
    <property type="entry name" value="WD40_rpt"/>
</dbReference>
<evidence type="ECO:0000259" key="5">
    <source>
        <dbReference type="Pfam" id="PF23411"/>
    </source>
</evidence>
<dbReference type="STRING" id="1408657.A0A0W4ZV44"/>
<evidence type="ECO:0000313" key="7">
    <source>
        <dbReference type="Proteomes" id="UP000053447"/>
    </source>
</evidence>
<keyword evidence="2" id="KW-0653">Protein transport</keyword>
<dbReference type="VEuPathDB" id="FungiDB:T551_00328"/>
<dbReference type="PANTHER" id="PTHR12616:SF1">
    <property type="entry name" value="VACUOLAR PROTEIN SORTING-ASSOCIATED PROTEIN 41 HOMOLOG"/>
    <property type="match status" value="1"/>
</dbReference>
<keyword evidence="1" id="KW-0813">Transport</keyword>
<dbReference type="InterPro" id="IPR015943">
    <property type="entry name" value="WD40/YVTN_repeat-like_dom_sf"/>
</dbReference>
<protein>
    <recommendedName>
        <fullName evidence="5">Vps41 beta-propeller domain-containing protein</fullName>
    </recommendedName>
</protein>
<reference evidence="7" key="1">
    <citation type="journal article" date="2016" name="Nat. Commun.">
        <title>Genome analysis of three Pneumocystis species reveals adaptation mechanisms to life exclusively in mammalian hosts.</title>
        <authorList>
            <person name="Ma L."/>
            <person name="Chen Z."/>
            <person name="Huang D.W."/>
            <person name="Kutty G."/>
            <person name="Ishihara M."/>
            <person name="Wang H."/>
            <person name="Abouelleil A."/>
            <person name="Bishop L."/>
            <person name="Davey E."/>
            <person name="Deng R."/>
            <person name="Deng X."/>
            <person name="Fan L."/>
            <person name="Fantoni G."/>
            <person name="Fitzgerald M."/>
            <person name="Gogineni E."/>
            <person name="Goldberg J.M."/>
            <person name="Handley G."/>
            <person name="Hu X."/>
            <person name="Huber C."/>
            <person name="Jiao X."/>
            <person name="Jones K."/>
            <person name="Levin J.Z."/>
            <person name="Liu Y."/>
            <person name="Macdonald P."/>
            <person name="Melnikov A."/>
            <person name="Raley C."/>
            <person name="Sassi M."/>
            <person name="Sherman B.T."/>
            <person name="Song X."/>
            <person name="Sykes S."/>
            <person name="Tran B."/>
            <person name="Walsh L."/>
            <person name="Xia Y."/>
            <person name="Yang J."/>
            <person name="Young S."/>
            <person name="Zeng Q."/>
            <person name="Zheng X."/>
            <person name="Stephens R."/>
            <person name="Nusbaum C."/>
            <person name="Birren B.W."/>
            <person name="Azadi P."/>
            <person name="Lempicki R.A."/>
            <person name="Cuomo C.A."/>
            <person name="Kovacs J.A."/>
        </authorList>
    </citation>
    <scope>NUCLEOTIDE SEQUENCE [LARGE SCALE GENOMIC DNA]</scope>
    <source>
        <strain evidence="7">RU7</strain>
    </source>
</reference>
<dbReference type="InterPro" id="IPR036322">
    <property type="entry name" value="WD40_repeat_dom_sf"/>
</dbReference>
<proteinExistence type="predicted"/>
<dbReference type="Proteomes" id="UP000053447">
    <property type="component" value="Unassembled WGS sequence"/>
</dbReference>
<organism evidence="6 7">
    <name type="scientific">Pneumocystis jirovecii (strain RU7)</name>
    <name type="common">Human pneumocystis pneumonia agent</name>
    <dbReference type="NCBI Taxonomy" id="1408657"/>
    <lineage>
        <taxon>Eukaryota</taxon>
        <taxon>Fungi</taxon>
        <taxon>Dikarya</taxon>
        <taxon>Ascomycota</taxon>
        <taxon>Taphrinomycotina</taxon>
        <taxon>Pneumocystomycetes</taxon>
        <taxon>Pneumocystaceae</taxon>
        <taxon>Pneumocystis</taxon>
    </lineage>
</organism>
<dbReference type="InterPro" id="IPR057780">
    <property type="entry name" value="Beta-prop_Vps41"/>
</dbReference>